<reference evidence="6 7" key="1">
    <citation type="submission" date="2020-08" db="EMBL/GenBank/DDBJ databases">
        <title>Sequencing the genomes of 1000 actinobacteria strains.</title>
        <authorList>
            <person name="Klenk H.-P."/>
        </authorList>
    </citation>
    <scope>NUCLEOTIDE SEQUENCE [LARGE SCALE GENOMIC DNA]</scope>
    <source>
        <strain evidence="6 7">DSM 28967</strain>
    </source>
</reference>
<dbReference type="SUPFAM" id="SSF53383">
    <property type="entry name" value="PLP-dependent transferases"/>
    <property type="match status" value="1"/>
</dbReference>
<evidence type="ECO:0000256" key="3">
    <source>
        <dbReference type="ARBA" id="ARBA00022679"/>
    </source>
</evidence>
<comment type="subunit">
    <text evidence="5">Homodimer.</text>
</comment>
<dbReference type="GO" id="GO:0030170">
    <property type="term" value="F:pyridoxal phosphate binding"/>
    <property type="evidence" value="ECO:0007669"/>
    <property type="project" value="InterPro"/>
</dbReference>
<dbReference type="InterPro" id="IPR005814">
    <property type="entry name" value="Aminotrans_3"/>
</dbReference>
<comment type="cofactor">
    <cofactor evidence="5">
        <name>pyridoxal 5'-phosphate</name>
        <dbReference type="ChEBI" id="CHEBI:597326"/>
    </cofactor>
    <text evidence="5">Binds 1 pyridoxal phosphate per subunit.</text>
</comment>
<protein>
    <recommendedName>
        <fullName evidence="5">Acetylornithine aminotransferase</fullName>
        <shortName evidence="5">ACOAT</shortName>
        <ecNumber evidence="5">2.6.1.11</ecNumber>
    </recommendedName>
</protein>
<dbReference type="InterPro" id="IPR004636">
    <property type="entry name" value="AcOrn/SuccOrn_fam"/>
</dbReference>
<evidence type="ECO:0000256" key="1">
    <source>
        <dbReference type="ARBA" id="ARBA00022576"/>
    </source>
</evidence>
<evidence type="ECO:0000313" key="6">
    <source>
        <dbReference type="EMBL" id="MBB5837314.1"/>
    </source>
</evidence>
<gene>
    <name evidence="5" type="primary">argD</name>
    <name evidence="6" type="ORF">HDA39_004048</name>
</gene>
<dbReference type="FunFam" id="3.40.640.10:FF:000004">
    <property type="entry name" value="Acetylornithine aminotransferase"/>
    <property type="match status" value="1"/>
</dbReference>
<comment type="subcellular location">
    <subcellularLocation>
        <location evidence="5">Cytoplasm</location>
    </subcellularLocation>
</comment>
<dbReference type="PROSITE" id="PS00600">
    <property type="entry name" value="AA_TRANSFER_CLASS_3"/>
    <property type="match status" value="1"/>
</dbReference>
<evidence type="ECO:0000256" key="5">
    <source>
        <dbReference type="HAMAP-Rule" id="MF_01107"/>
    </source>
</evidence>
<feature type="binding site" evidence="5">
    <location>
        <begin position="231"/>
        <end position="234"/>
    </location>
    <ligand>
        <name>pyridoxal 5'-phosphate</name>
        <dbReference type="ChEBI" id="CHEBI:597326"/>
    </ligand>
</feature>
<feature type="binding site" evidence="5">
    <location>
        <position position="146"/>
    </location>
    <ligand>
        <name>pyridoxal 5'-phosphate</name>
        <dbReference type="ChEBI" id="CHEBI:597326"/>
    </ligand>
</feature>
<dbReference type="HAMAP" id="MF_01107">
    <property type="entry name" value="ArgD_aminotrans_3"/>
    <property type="match status" value="1"/>
</dbReference>
<dbReference type="CDD" id="cd00610">
    <property type="entry name" value="OAT_like"/>
    <property type="match status" value="1"/>
</dbReference>
<organism evidence="6 7">
    <name type="scientific">Kribbella italica</name>
    <dbReference type="NCBI Taxonomy" id="1540520"/>
    <lineage>
        <taxon>Bacteria</taxon>
        <taxon>Bacillati</taxon>
        <taxon>Actinomycetota</taxon>
        <taxon>Actinomycetes</taxon>
        <taxon>Propionibacteriales</taxon>
        <taxon>Kribbellaceae</taxon>
        <taxon>Kribbella</taxon>
    </lineage>
</organism>
<feature type="binding site" evidence="5">
    <location>
        <begin position="120"/>
        <end position="121"/>
    </location>
    <ligand>
        <name>pyridoxal 5'-phosphate</name>
        <dbReference type="ChEBI" id="CHEBI:597326"/>
    </ligand>
</feature>
<comment type="pathway">
    <text evidence="5">Amino-acid biosynthesis; L-arginine biosynthesis; N(2)-acetyl-L-ornithine from L-glutamate: step 4/4.</text>
</comment>
<keyword evidence="3 5" id="KW-0808">Transferase</keyword>
<dbReference type="GO" id="GO:0005737">
    <property type="term" value="C:cytoplasm"/>
    <property type="evidence" value="ECO:0007669"/>
    <property type="project" value="UniProtKB-SubCell"/>
</dbReference>
<dbReference type="EMBL" id="JACHMY010000001">
    <property type="protein sequence ID" value="MBB5837314.1"/>
    <property type="molecule type" value="Genomic_DNA"/>
</dbReference>
<keyword evidence="2 5" id="KW-0028">Amino-acid biosynthesis</keyword>
<dbReference type="PANTHER" id="PTHR11986:SF79">
    <property type="entry name" value="ACETYLORNITHINE AMINOTRANSFERASE, MITOCHONDRIAL"/>
    <property type="match status" value="1"/>
</dbReference>
<feature type="binding site" evidence="5">
    <location>
        <position position="149"/>
    </location>
    <ligand>
        <name>N(2)-acetyl-L-ornithine</name>
        <dbReference type="ChEBI" id="CHEBI:57805"/>
    </ligand>
</feature>
<sequence>MTELMPAELGDLSATGAALTERYTHSLMNTFGPPKKVLVRGEGAYLWDADGKKYLDLLGGLAVNSLGHAHPFIVSAVTSQLTTLGHVSNFFASAPQIALAEKLLSLIDAPDGKVFFTNSGTEANEAAFKITRKTGRTKIVSTVGAFHGRTMGALAITWKPAYREQFAPLPGDVTFVPYGDAAALEAAVDDETAAVVLEPIQGENGVVVPPAGYLQAARRITSEHGALLWIDEIQTGVGRTGDWFAFQAEGIVPDLVTVAKGLGAGIPIGACLGFGAASELLQPGNHGTTFGGNPVASIAGLAVLTVIERDGLLANVSAIGNHLAAAIEALDHPLIGGVRGRGLLLAIQLTQPVSDQIAALAMEAGFVINNPIPDALRLAPPYILTKADADSFVAALPALLDKVEVP</sequence>
<dbReference type="EC" id="2.6.1.11" evidence="5"/>
<dbReference type="PANTHER" id="PTHR11986">
    <property type="entry name" value="AMINOTRANSFERASE CLASS III"/>
    <property type="match status" value="1"/>
</dbReference>
<dbReference type="Gene3D" id="3.40.640.10">
    <property type="entry name" value="Type I PLP-dependent aspartate aminotransferase-like (Major domain)"/>
    <property type="match status" value="1"/>
</dbReference>
<keyword evidence="5" id="KW-0963">Cytoplasm</keyword>
<keyword evidence="4 5" id="KW-0663">Pyridoxal phosphate</keyword>
<evidence type="ECO:0000313" key="7">
    <source>
        <dbReference type="Proteomes" id="UP000549971"/>
    </source>
</evidence>
<keyword evidence="7" id="KW-1185">Reference proteome</keyword>
<dbReference type="Gene3D" id="3.90.1150.10">
    <property type="entry name" value="Aspartate Aminotransferase, domain 1"/>
    <property type="match status" value="1"/>
</dbReference>
<dbReference type="GO" id="GO:0042802">
    <property type="term" value="F:identical protein binding"/>
    <property type="evidence" value="ECO:0007669"/>
    <property type="project" value="TreeGrafter"/>
</dbReference>
<comment type="miscellaneous">
    <text evidence="5">May also have succinyldiaminopimelate aminotransferase activity, thus carrying out the corresponding step in lysine biosynthesis.</text>
</comment>
<comment type="similarity">
    <text evidence="5">Belongs to the class-III pyridoxal-phosphate-dependent aminotransferase family. ArgD subfamily.</text>
</comment>
<keyword evidence="1 5" id="KW-0032">Aminotransferase</keyword>
<proteinExistence type="inferred from homology"/>
<dbReference type="InterPro" id="IPR015422">
    <property type="entry name" value="PyrdxlP-dep_Trfase_small"/>
</dbReference>
<dbReference type="UniPathway" id="UPA00068">
    <property type="reaction ID" value="UER00109"/>
</dbReference>
<dbReference type="Proteomes" id="UP000549971">
    <property type="component" value="Unassembled WGS sequence"/>
</dbReference>
<feature type="binding site" evidence="5">
    <location>
        <position position="289"/>
    </location>
    <ligand>
        <name>pyridoxal 5'-phosphate</name>
        <dbReference type="ChEBI" id="CHEBI:597326"/>
    </ligand>
</feature>
<dbReference type="NCBIfam" id="NF002874">
    <property type="entry name" value="PRK03244.1"/>
    <property type="match status" value="1"/>
</dbReference>
<accession>A0A7W9MV08</accession>
<dbReference type="InterPro" id="IPR015424">
    <property type="entry name" value="PyrdxlP-dep_Trfase"/>
</dbReference>
<dbReference type="AlphaFoldDB" id="A0A7W9MV08"/>
<feature type="modified residue" description="N6-(pyridoxal phosphate)lysine" evidence="5">
    <location>
        <position position="260"/>
    </location>
</feature>
<dbReference type="PIRSF" id="PIRSF000521">
    <property type="entry name" value="Transaminase_4ab_Lys_Orn"/>
    <property type="match status" value="1"/>
</dbReference>
<evidence type="ECO:0000256" key="2">
    <source>
        <dbReference type="ARBA" id="ARBA00022605"/>
    </source>
</evidence>
<dbReference type="Pfam" id="PF00202">
    <property type="entry name" value="Aminotran_3"/>
    <property type="match status" value="1"/>
</dbReference>
<feature type="binding site" evidence="5">
    <location>
        <position position="288"/>
    </location>
    <ligand>
        <name>N(2)-acetyl-L-ornithine</name>
        <dbReference type="ChEBI" id="CHEBI:57805"/>
    </ligand>
</feature>
<dbReference type="InterPro" id="IPR049704">
    <property type="entry name" value="Aminotrans_3_PPA_site"/>
</dbReference>
<keyword evidence="5" id="KW-0055">Arginine biosynthesis</keyword>
<dbReference type="RefSeq" id="WP_184797243.1">
    <property type="nucleotide sequence ID" value="NZ_JACHMY010000001.1"/>
</dbReference>
<dbReference type="GO" id="GO:0003992">
    <property type="term" value="F:N2-acetyl-L-ornithine:2-oxoglutarate 5-aminotransferase activity"/>
    <property type="evidence" value="ECO:0007669"/>
    <property type="project" value="UniProtKB-UniRule"/>
</dbReference>
<dbReference type="GO" id="GO:0006526">
    <property type="term" value="P:L-arginine biosynthetic process"/>
    <property type="evidence" value="ECO:0007669"/>
    <property type="project" value="UniProtKB-UniRule"/>
</dbReference>
<dbReference type="InterPro" id="IPR050103">
    <property type="entry name" value="Class-III_PLP-dep_AT"/>
</dbReference>
<comment type="caution">
    <text evidence="6">The sequence shown here is derived from an EMBL/GenBank/DDBJ whole genome shotgun (WGS) entry which is preliminary data.</text>
</comment>
<dbReference type="InterPro" id="IPR015421">
    <property type="entry name" value="PyrdxlP-dep_Trfase_major"/>
</dbReference>
<evidence type="ECO:0000256" key="4">
    <source>
        <dbReference type="ARBA" id="ARBA00022898"/>
    </source>
</evidence>
<dbReference type="NCBIfam" id="TIGR00707">
    <property type="entry name" value="argD"/>
    <property type="match status" value="1"/>
</dbReference>
<name>A0A7W9MV08_9ACTN</name>
<comment type="catalytic activity">
    <reaction evidence="5">
        <text>N(2)-acetyl-L-ornithine + 2-oxoglutarate = N-acetyl-L-glutamate 5-semialdehyde + L-glutamate</text>
        <dbReference type="Rhea" id="RHEA:18049"/>
        <dbReference type="ChEBI" id="CHEBI:16810"/>
        <dbReference type="ChEBI" id="CHEBI:29123"/>
        <dbReference type="ChEBI" id="CHEBI:29985"/>
        <dbReference type="ChEBI" id="CHEBI:57805"/>
        <dbReference type="EC" id="2.6.1.11"/>
    </reaction>
</comment>